<keyword evidence="1" id="KW-0067">ATP-binding</keyword>
<dbReference type="EMBL" id="SJPM01000020">
    <property type="protein sequence ID" value="TWT89196.1"/>
    <property type="molecule type" value="Genomic_DNA"/>
</dbReference>
<evidence type="ECO:0000313" key="4">
    <source>
        <dbReference type="Proteomes" id="UP000316213"/>
    </source>
</evidence>
<gene>
    <name evidence="3" type="primary">rimK_2</name>
    <name evidence="3" type="ORF">Pla100_56640</name>
</gene>
<evidence type="ECO:0000313" key="3">
    <source>
        <dbReference type="EMBL" id="TWT89196.1"/>
    </source>
</evidence>
<dbReference type="GO" id="GO:0046872">
    <property type="term" value="F:metal ion binding"/>
    <property type="evidence" value="ECO:0007669"/>
    <property type="project" value="InterPro"/>
</dbReference>
<dbReference type="Gene3D" id="3.30.470.20">
    <property type="entry name" value="ATP-grasp fold, B domain"/>
    <property type="match status" value="1"/>
</dbReference>
<accession>A0A5C5ZPT5</accession>
<dbReference type="GO" id="GO:0005737">
    <property type="term" value="C:cytoplasm"/>
    <property type="evidence" value="ECO:0007669"/>
    <property type="project" value="TreeGrafter"/>
</dbReference>
<dbReference type="RefSeq" id="WP_146581957.1">
    <property type="nucleotide sequence ID" value="NZ_SJPM01000020.1"/>
</dbReference>
<evidence type="ECO:0000256" key="1">
    <source>
        <dbReference type="PROSITE-ProRule" id="PRU00409"/>
    </source>
</evidence>
<dbReference type="Pfam" id="PF14401">
    <property type="entry name" value="RLAN"/>
    <property type="match status" value="1"/>
</dbReference>
<dbReference type="PANTHER" id="PTHR21621">
    <property type="entry name" value="RIBOSOMAL PROTEIN S6 MODIFICATION PROTEIN"/>
    <property type="match status" value="1"/>
</dbReference>
<dbReference type="Proteomes" id="UP000316213">
    <property type="component" value="Unassembled WGS sequence"/>
</dbReference>
<name>A0A5C5ZPT5_9BACT</name>
<proteinExistence type="predicted"/>
<dbReference type="InterPro" id="IPR011761">
    <property type="entry name" value="ATP-grasp"/>
</dbReference>
<dbReference type="Gene3D" id="3.30.1490.20">
    <property type="entry name" value="ATP-grasp fold, A domain"/>
    <property type="match status" value="1"/>
</dbReference>
<dbReference type="SUPFAM" id="SSF56059">
    <property type="entry name" value="Glutathione synthetase ATP-binding domain-like"/>
    <property type="match status" value="1"/>
</dbReference>
<dbReference type="Gene3D" id="3.40.50.20">
    <property type="match status" value="1"/>
</dbReference>
<evidence type="ECO:0000259" key="2">
    <source>
        <dbReference type="PROSITE" id="PS50975"/>
    </source>
</evidence>
<keyword evidence="4" id="KW-1185">Reference proteome</keyword>
<dbReference type="PANTHER" id="PTHR21621:SF0">
    <property type="entry name" value="BETA-CITRYLGLUTAMATE SYNTHASE B-RELATED"/>
    <property type="match status" value="1"/>
</dbReference>
<dbReference type="OrthoDB" id="9800957at2"/>
<dbReference type="InterPro" id="IPR013651">
    <property type="entry name" value="ATP-grasp_RimK-type"/>
</dbReference>
<protein>
    <submittedName>
        <fullName evidence="3">Ribosomal protein S6 modification protein</fullName>
    </submittedName>
</protein>
<reference evidence="3 4" key="1">
    <citation type="submission" date="2019-02" db="EMBL/GenBank/DDBJ databases">
        <title>Deep-cultivation of Planctomycetes and their phenomic and genomic characterization uncovers novel biology.</title>
        <authorList>
            <person name="Wiegand S."/>
            <person name="Jogler M."/>
            <person name="Boedeker C."/>
            <person name="Pinto D."/>
            <person name="Vollmers J."/>
            <person name="Rivas-Marin E."/>
            <person name="Kohn T."/>
            <person name="Peeters S.H."/>
            <person name="Heuer A."/>
            <person name="Rast P."/>
            <person name="Oberbeckmann S."/>
            <person name="Bunk B."/>
            <person name="Jeske O."/>
            <person name="Meyerdierks A."/>
            <person name="Storesund J.E."/>
            <person name="Kallscheuer N."/>
            <person name="Luecker S."/>
            <person name="Lage O.M."/>
            <person name="Pohl T."/>
            <person name="Merkel B.J."/>
            <person name="Hornburger P."/>
            <person name="Mueller R.-W."/>
            <person name="Bruemmer F."/>
            <person name="Labrenz M."/>
            <person name="Spormann A.M."/>
            <person name="Op Den Camp H."/>
            <person name="Overmann J."/>
            <person name="Amann R."/>
            <person name="Jetten M.S.M."/>
            <person name="Mascher T."/>
            <person name="Medema M.H."/>
            <person name="Devos D.P."/>
            <person name="Kaster A.-K."/>
            <person name="Ovreas L."/>
            <person name="Rohde M."/>
            <person name="Galperin M.Y."/>
            <person name="Jogler C."/>
        </authorList>
    </citation>
    <scope>NUCLEOTIDE SEQUENCE [LARGE SCALE GENOMIC DNA]</scope>
    <source>
        <strain evidence="3 4">Pla100</strain>
    </source>
</reference>
<dbReference type="GO" id="GO:0018169">
    <property type="term" value="F:ribosomal S6-glutamic acid ligase activity"/>
    <property type="evidence" value="ECO:0007669"/>
    <property type="project" value="TreeGrafter"/>
</dbReference>
<dbReference type="InterPro" id="IPR013815">
    <property type="entry name" value="ATP_grasp_subdomain_1"/>
</dbReference>
<dbReference type="GO" id="GO:0005524">
    <property type="term" value="F:ATP binding"/>
    <property type="evidence" value="ECO:0007669"/>
    <property type="project" value="UniProtKB-UniRule"/>
</dbReference>
<dbReference type="AlphaFoldDB" id="A0A5C5ZPT5"/>
<dbReference type="PROSITE" id="PS50975">
    <property type="entry name" value="ATP_GRASP"/>
    <property type="match status" value="1"/>
</dbReference>
<dbReference type="GO" id="GO:0009432">
    <property type="term" value="P:SOS response"/>
    <property type="evidence" value="ECO:0007669"/>
    <property type="project" value="TreeGrafter"/>
</dbReference>
<organism evidence="3 4">
    <name type="scientific">Neorhodopirellula pilleata</name>
    <dbReference type="NCBI Taxonomy" id="2714738"/>
    <lineage>
        <taxon>Bacteria</taxon>
        <taxon>Pseudomonadati</taxon>
        <taxon>Planctomycetota</taxon>
        <taxon>Planctomycetia</taxon>
        <taxon>Pirellulales</taxon>
        <taxon>Pirellulaceae</taxon>
        <taxon>Neorhodopirellula</taxon>
    </lineage>
</organism>
<sequence>MDRVIVTESSDPWIKEIAGVAIVDATEYLTDPKWSRQRGVKVCCLPKTFQYQSIGYYVALLADARGHRPVPSVMTVQDLTGRAAVRLIPKSLEETIQQSLESLQTDKFTLSVYFGQNTAKRHARLAKDLFNLFQAPLLRFEFSRRSKWRLRKACTFGVSDIPEAHRPFVVEFANEYFARHQSIRTTHKSSRFDMAILHNPEEGDLAPSDSAALKKMVKAAAASGIAAELITKDDAGRLLEFDALFIRETTAVDHHTYRMARRAEREGLVVLDDPQSILRCTNKVFLAELLEKSKVPIPQTMIVHRGNQDLVAQKLGLPCVLKRPDSAFSQGVVKANTERELHDHLANFFQASELVIAQSYMPTDFDWRIGILDRRPMFACKYHMARGHWQIAKHTEAQDPTFGKFETLPIEMAPRKAVAVAQKAADLIGDGLYGVDIKESGGQFFVIEVNDNPNLDSGVEDKLLRDDLYLRIMESFVRRLEKKKA</sequence>
<dbReference type="Pfam" id="PF08443">
    <property type="entry name" value="RimK"/>
    <property type="match status" value="1"/>
</dbReference>
<dbReference type="InterPro" id="IPR025839">
    <property type="entry name" value="RLAN_dom"/>
</dbReference>
<comment type="caution">
    <text evidence="3">The sequence shown here is derived from an EMBL/GenBank/DDBJ whole genome shotgun (WGS) entry which is preliminary data.</text>
</comment>
<feature type="domain" description="ATP-grasp" evidence="2">
    <location>
        <begin position="287"/>
        <end position="481"/>
    </location>
</feature>
<keyword evidence="1" id="KW-0547">Nucleotide-binding</keyword>